<organism evidence="4 5">
    <name type="scientific">Brassica cretica</name>
    <name type="common">Mustard</name>
    <dbReference type="NCBI Taxonomy" id="69181"/>
    <lineage>
        <taxon>Eukaryota</taxon>
        <taxon>Viridiplantae</taxon>
        <taxon>Streptophyta</taxon>
        <taxon>Embryophyta</taxon>
        <taxon>Tracheophyta</taxon>
        <taxon>Spermatophyta</taxon>
        <taxon>Magnoliopsida</taxon>
        <taxon>eudicotyledons</taxon>
        <taxon>Gunneridae</taxon>
        <taxon>Pentapetalae</taxon>
        <taxon>rosids</taxon>
        <taxon>malvids</taxon>
        <taxon>Brassicales</taxon>
        <taxon>Brassicaceae</taxon>
        <taxon>Brassiceae</taxon>
        <taxon>Brassica</taxon>
    </lineage>
</organism>
<evidence type="ECO:0000313" key="4">
    <source>
        <dbReference type="EMBL" id="KAF3538646.1"/>
    </source>
</evidence>
<keyword evidence="1" id="KW-0479">Metal-binding</keyword>
<evidence type="ECO:0000256" key="1">
    <source>
        <dbReference type="PROSITE-ProRule" id="PRU00047"/>
    </source>
</evidence>
<dbReference type="Proteomes" id="UP000712600">
    <property type="component" value="Unassembled WGS sequence"/>
</dbReference>
<feature type="compositionally biased region" description="Basic and acidic residues" evidence="2">
    <location>
        <begin position="185"/>
        <end position="199"/>
    </location>
</feature>
<dbReference type="GO" id="GO:0003676">
    <property type="term" value="F:nucleic acid binding"/>
    <property type="evidence" value="ECO:0007669"/>
    <property type="project" value="InterPro"/>
</dbReference>
<feature type="domain" description="CCHC-type" evidence="3">
    <location>
        <begin position="43"/>
        <end position="56"/>
    </location>
</feature>
<dbReference type="InterPro" id="IPR001878">
    <property type="entry name" value="Znf_CCHC"/>
</dbReference>
<feature type="region of interest" description="Disordered" evidence="2">
    <location>
        <begin position="165"/>
        <end position="199"/>
    </location>
</feature>
<evidence type="ECO:0000259" key="3">
    <source>
        <dbReference type="PROSITE" id="PS50158"/>
    </source>
</evidence>
<dbReference type="PROSITE" id="PS50158">
    <property type="entry name" value="ZF_CCHC"/>
    <property type="match status" value="1"/>
</dbReference>
<keyword evidence="1" id="KW-0862">Zinc</keyword>
<proteinExistence type="predicted"/>
<dbReference type="PANTHER" id="PTHR31286">
    <property type="entry name" value="GLYCINE-RICH CELL WALL STRUCTURAL PROTEIN 1.8-LIKE"/>
    <property type="match status" value="1"/>
</dbReference>
<dbReference type="GO" id="GO:0008270">
    <property type="term" value="F:zinc ion binding"/>
    <property type="evidence" value="ECO:0007669"/>
    <property type="project" value="UniProtKB-KW"/>
</dbReference>
<accession>A0A8S9Q9Y1</accession>
<sequence length="199" mass="21973">MGEAKVLVEMELDRNFPKLIALNDKQGSIFLVQVDYSWIPSTCERCGRLGHKSKRCLLSSKPPENSSLSANSKGVGTDVPVVDIDIILQQTENVGENVGSLSSAFQEKEDTSGHKEQIYFLYLTAHIMETSPSNITNKEVQKTSNVAPLTTLSQASEFESPRFTVLDDADEADNEPPRSLSLARGGRETKPPIKYQDLE</sequence>
<comment type="caution">
    <text evidence="4">The sequence shown here is derived from an EMBL/GenBank/DDBJ whole genome shotgun (WGS) entry which is preliminary data.</text>
</comment>
<evidence type="ECO:0000313" key="5">
    <source>
        <dbReference type="Proteomes" id="UP000712600"/>
    </source>
</evidence>
<reference evidence="4" key="1">
    <citation type="submission" date="2019-12" db="EMBL/GenBank/DDBJ databases">
        <title>Genome sequencing and annotation of Brassica cretica.</title>
        <authorList>
            <person name="Studholme D.J."/>
            <person name="Sarris P."/>
        </authorList>
    </citation>
    <scope>NUCLEOTIDE SEQUENCE</scope>
    <source>
        <strain evidence="4">PFS-109/04</strain>
        <tissue evidence="4">Leaf</tissue>
    </source>
</reference>
<dbReference type="InterPro" id="IPR040256">
    <property type="entry name" value="At4g02000-like"/>
</dbReference>
<protein>
    <recommendedName>
        <fullName evidence="3">CCHC-type domain-containing protein</fullName>
    </recommendedName>
</protein>
<dbReference type="AlphaFoldDB" id="A0A8S9Q9Y1"/>
<name>A0A8S9Q9Y1_BRACR</name>
<keyword evidence="1" id="KW-0863">Zinc-finger</keyword>
<dbReference type="EMBL" id="QGKX02001290">
    <property type="protein sequence ID" value="KAF3538646.1"/>
    <property type="molecule type" value="Genomic_DNA"/>
</dbReference>
<evidence type="ECO:0000256" key="2">
    <source>
        <dbReference type="SAM" id="MobiDB-lite"/>
    </source>
</evidence>
<gene>
    <name evidence="4" type="ORF">F2Q69_00024967</name>
</gene>
<dbReference type="PANTHER" id="PTHR31286:SF78">
    <property type="entry name" value="CCHC-TYPE DOMAIN-CONTAINING PROTEIN"/>
    <property type="match status" value="1"/>
</dbReference>